<keyword evidence="1" id="KW-0418">Kinase</keyword>
<dbReference type="InterPro" id="IPR032834">
    <property type="entry name" value="NatK-like_C"/>
</dbReference>
<feature type="transmembrane region" description="Helical" evidence="3">
    <location>
        <begin position="104"/>
        <end position="123"/>
    </location>
</feature>
<dbReference type="GO" id="GO:0000160">
    <property type="term" value="P:phosphorelay signal transduction system"/>
    <property type="evidence" value="ECO:0007669"/>
    <property type="project" value="UniProtKB-KW"/>
</dbReference>
<dbReference type="PANTHER" id="PTHR40448:SF1">
    <property type="entry name" value="TWO-COMPONENT SENSOR HISTIDINE KINASE"/>
    <property type="match status" value="1"/>
</dbReference>
<dbReference type="Pfam" id="PF14501">
    <property type="entry name" value="HATPase_c_5"/>
    <property type="match status" value="1"/>
</dbReference>
<comment type="caution">
    <text evidence="5">The sequence shown here is derived from an EMBL/GenBank/DDBJ whole genome shotgun (WGS) entry which is preliminary data.</text>
</comment>
<evidence type="ECO:0000256" key="1">
    <source>
        <dbReference type="ARBA" id="ARBA00022777"/>
    </source>
</evidence>
<proteinExistence type="predicted"/>
<feature type="transmembrane region" description="Helical" evidence="3">
    <location>
        <begin position="173"/>
        <end position="190"/>
    </location>
</feature>
<keyword evidence="3" id="KW-1133">Transmembrane helix</keyword>
<keyword evidence="3" id="KW-0472">Membrane</keyword>
<evidence type="ECO:0000313" key="5">
    <source>
        <dbReference type="EMBL" id="MBE6061012.1"/>
    </source>
</evidence>
<dbReference type="PROSITE" id="PS50109">
    <property type="entry name" value="HIS_KIN"/>
    <property type="match status" value="1"/>
</dbReference>
<dbReference type="GO" id="GO:0042802">
    <property type="term" value="F:identical protein binding"/>
    <property type="evidence" value="ECO:0007669"/>
    <property type="project" value="TreeGrafter"/>
</dbReference>
<dbReference type="SUPFAM" id="SSF55874">
    <property type="entry name" value="ATPase domain of HSP90 chaperone/DNA topoisomerase II/histidine kinase"/>
    <property type="match status" value="1"/>
</dbReference>
<protein>
    <submittedName>
        <fullName evidence="5">GHKL domain-containing protein</fullName>
    </submittedName>
</protein>
<dbReference type="InterPro" id="IPR036890">
    <property type="entry name" value="HATPase_C_sf"/>
</dbReference>
<dbReference type="InterPro" id="IPR005467">
    <property type="entry name" value="His_kinase_dom"/>
</dbReference>
<reference evidence="5" key="1">
    <citation type="submission" date="2019-04" db="EMBL/GenBank/DDBJ databases">
        <title>Evolution of Biomass-Degrading Anaerobic Consortia Revealed by Metagenomics.</title>
        <authorList>
            <person name="Peng X."/>
        </authorList>
    </citation>
    <scope>NUCLEOTIDE SEQUENCE</scope>
    <source>
        <strain evidence="5">SIG254</strain>
    </source>
</reference>
<gene>
    <name evidence="5" type="ORF">E7215_12680</name>
</gene>
<dbReference type="GO" id="GO:0016301">
    <property type="term" value="F:kinase activity"/>
    <property type="evidence" value="ECO:0007669"/>
    <property type="project" value="UniProtKB-KW"/>
</dbReference>
<dbReference type="Gene3D" id="3.30.565.10">
    <property type="entry name" value="Histidine kinase-like ATPase, C-terminal domain"/>
    <property type="match status" value="1"/>
</dbReference>
<feature type="transmembrane region" description="Helical" evidence="3">
    <location>
        <begin position="73"/>
        <end position="98"/>
    </location>
</feature>
<keyword evidence="3" id="KW-0812">Transmembrane</keyword>
<evidence type="ECO:0000259" key="4">
    <source>
        <dbReference type="PROSITE" id="PS50109"/>
    </source>
</evidence>
<keyword evidence="2" id="KW-0902">Two-component regulatory system</keyword>
<dbReference type="EMBL" id="SVCM01000143">
    <property type="protein sequence ID" value="MBE6061012.1"/>
    <property type="molecule type" value="Genomic_DNA"/>
</dbReference>
<evidence type="ECO:0000256" key="3">
    <source>
        <dbReference type="SAM" id="Phobius"/>
    </source>
</evidence>
<dbReference type="InterPro" id="IPR039506">
    <property type="entry name" value="SPOB_a"/>
</dbReference>
<dbReference type="Proteomes" id="UP000768462">
    <property type="component" value="Unassembled WGS sequence"/>
</dbReference>
<dbReference type="PANTHER" id="PTHR40448">
    <property type="entry name" value="TWO-COMPONENT SENSOR HISTIDINE KINASE"/>
    <property type="match status" value="1"/>
</dbReference>
<dbReference type="SMART" id="SM00387">
    <property type="entry name" value="HATPase_c"/>
    <property type="match status" value="1"/>
</dbReference>
<feature type="transmembrane region" description="Helical" evidence="3">
    <location>
        <begin position="143"/>
        <end position="161"/>
    </location>
</feature>
<keyword evidence="1" id="KW-0808">Transferase</keyword>
<name>A0A927WC09_9CLOT</name>
<dbReference type="AlphaFoldDB" id="A0A927WC09"/>
<feature type="domain" description="Histidine kinase" evidence="4">
    <location>
        <begin position="222"/>
        <end position="411"/>
    </location>
</feature>
<evidence type="ECO:0000256" key="2">
    <source>
        <dbReference type="ARBA" id="ARBA00023012"/>
    </source>
</evidence>
<dbReference type="Pfam" id="PF14689">
    <property type="entry name" value="SPOB_a"/>
    <property type="match status" value="1"/>
</dbReference>
<organism evidence="5 6">
    <name type="scientific">Clostridium sulfidigenes</name>
    <dbReference type="NCBI Taxonomy" id="318464"/>
    <lineage>
        <taxon>Bacteria</taxon>
        <taxon>Bacillati</taxon>
        <taxon>Bacillota</taxon>
        <taxon>Clostridia</taxon>
        <taxon>Eubacteriales</taxon>
        <taxon>Clostridiaceae</taxon>
        <taxon>Clostridium</taxon>
    </lineage>
</organism>
<accession>A0A927WC09</accession>
<dbReference type="InterPro" id="IPR003594">
    <property type="entry name" value="HATPase_dom"/>
</dbReference>
<dbReference type="Gene3D" id="1.10.287.130">
    <property type="match status" value="1"/>
</dbReference>
<feature type="transmembrane region" description="Helical" evidence="3">
    <location>
        <begin position="31"/>
        <end position="61"/>
    </location>
</feature>
<sequence length="411" mass="46564">MKMSINNFLELFTLGMICNILFDKIKIKNVLISIILAFVFGSVIKIPVVTIGALTIIYAFINKFLHNDTFYKSLIKITISLLVLMIAESIVGIIVGILDINTESINLTLTLAGVFTITLGTIYYFTKYVKLNISTIPKISTKIIITGIVNLFLILTILIFINDSHFIGSGLRIGLFSALLVFIIITMTLCRDIYKIMKENEILEIQNKYNLILNEYIEKLRASEHEYKNHLNVIYSTLQVGNYDEVNKVIKKYIDDITYKDTLTKLMTIDNIILRALIYSKICEAEKADVNIKYNIKNSLNNIKISQSDMVIILTNLLNNAIEAAKESPNKLVDIYIDEDYSTNGRYVITIKNTVKDMNKINISSMFKEGYSTKGSSRGYGLHNVQKIVSGNKGNILIETDDDMLSVEIHI</sequence>
<evidence type="ECO:0000313" key="6">
    <source>
        <dbReference type="Proteomes" id="UP000768462"/>
    </source>
</evidence>